<feature type="region of interest" description="Disordered" evidence="2">
    <location>
        <begin position="427"/>
        <end position="456"/>
    </location>
</feature>
<reference evidence="3 4" key="1">
    <citation type="submission" date="2024-02" db="EMBL/GenBank/DDBJ databases">
        <authorList>
            <person name="Chen Y."/>
            <person name="Shah S."/>
            <person name="Dougan E. K."/>
            <person name="Thang M."/>
            <person name="Chan C."/>
        </authorList>
    </citation>
    <scope>NUCLEOTIDE SEQUENCE [LARGE SCALE GENOMIC DNA]</scope>
</reference>
<comment type="caution">
    <text evidence="3">The sequence shown here is derived from an EMBL/GenBank/DDBJ whole genome shotgun (WGS) entry which is preliminary data.</text>
</comment>
<sequence length="978" mass="111553">MAAGTGEAPSCMSLGEATESFTSESLEEALQVARQCAELKKQKEVLLSSEFSASSELNDNTWEEALKLRHLLALAAKPDFIPPSCFQQAMETCVACLLHTCVVQPGQLMQPARMLQLLDSPDAGPLLQYLSWLEEALKEITNSSTGRTVLVPQRAFGALKSWPAERSLLRQSAEALWEAITVQGPQHLRHAQAWNEALQQRQEIQKRQTEECQRVAQELHETASFFLAQVDEHSGGEWPKLARVTQDSLMRVQQVAEDLFNKQKDCWQHALEDYEALNTKATNSRAAVQEVRRQVRRHEQAFGQAAQRFTEVANQLVAWTSLLVPKLRLLEAQRAHLRAAVEIRQTLPALEREYLHAEDELDTAQTELRKQKRRLQASSSRRRPASSPDATTAGYVLEHQCELRVAHAQKRVDDLQEQLREAEKRLQEAETSLPMELGPHEEESGGTSSSGVQPDAVPVDPHLTNEERLALKLATLQQFHEEMVALASESQAEHDKMLRKVEQRKVQAALKQAVEPDFMMGRARQNYGDDDEGILVVELLQDMKITPRLVIQFHKIFKRLKQTDAITLRVGPNEVSTASMTRLVKNHRKWVAKILILLLDLAGFKDTVTWDGFLYVTMQFCSLSKLELCQVMFYIVSKEMRSWTVHYVTSSQLQEFYDDYYTCPVAAFNTNSIGFAKLPLAKYRMQDFIELCYRFSQLINPCMHLQRSLQQSLGSLRYWCNFDRVKVYNRKINIDFFRYQKVTTILELMQRQAGVALGPIQQHRLAMSEHFLHSIDKSSPGFKDDLEKFKATVLRALEVCRPVRCGVLPIPTLGVKPPTKTKLQREVKLPKWMTEQLEQNFAPGLYGGHSLGHALQLEWAKREKVPPSLDRGPDMPKSVEEAERLIRSTFGATAAWKATTVRQIAAELFLHAAKPPSEDNRMKAVIRSQEMEFIRMSRDDHEPPNLVTTMFRLFQEELIHRTEEPDPTANLNIQVVRS</sequence>
<evidence type="ECO:0000313" key="3">
    <source>
        <dbReference type="EMBL" id="CAK9072515.1"/>
    </source>
</evidence>
<keyword evidence="4" id="KW-1185">Reference proteome</keyword>
<dbReference type="EMBL" id="CAXAMM010034224">
    <property type="protein sequence ID" value="CAK9072515.1"/>
    <property type="molecule type" value="Genomic_DNA"/>
</dbReference>
<keyword evidence="1" id="KW-0175">Coiled coil</keyword>
<protein>
    <submittedName>
        <fullName evidence="3">F-box only protein 10</fullName>
    </submittedName>
</protein>
<feature type="region of interest" description="Disordered" evidence="2">
    <location>
        <begin position="363"/>
        <end position="392"/>
    </location>
</feature>
<feature type="compositionally biased region" description="Basic residues" evidence="2">
    <location>
        <begin position="370"/>
        <end position="384"/>
    </location>
</feature>
<evidence type="ECO:0000256" key="2">
    <source>
        <dbReference type="SAM" id="MobiDB-lite"/>
    </source>
</evidence>
<proteinExistence type="predicted"/>
<name>A0ABP0PCU4_9DINO</name>
<gene>
    <name evidence="3" type="ORF">SCF082_LOCUS35658</name>
</gene>
<evidence type="ECO:0000256" key="1">
    <source>
        <dbReference type="SAM" id="Coils"/>
    </source>
</evidence>
<accession>A0ABP0PCU4</accession>
<dbReference type="Proteomes" id="UP001642464">
    <property type="component" value="Unassembled WGS sequence"/>
</dbReference>
<evidence type="ECO:0000313" key="4">
    <source>
        <dbReference type="Proteomes" id="UP001642464"/>
    </source>
</evidence>
<feature type="coiled-coil region" evidence="1">
    <location>
        <begin position="274"/>
        <end position="301"/>
    </location>
</feature>
<organism evidence="3 4">
    <name type="scientific">Durusdinium trenchii</name>
    <dbReference type="NCBI Taxonomy" id="1381693"/>
    <lineage>
        <taxon>Eukaryota</taxon>
        <taxon>Sar</taxon>
        <taxon>Alveolata</taxon>
        <taxon>Dinophyceae</taxon>
        <taxon>Suessiales</taxon>
        <taxon>Symbiodiniaceae</taxon>
        <taxon>Durusdinium</taxon>
    </lineage>
</organism>